<reference evidence="1 2" key="1">
    <citation type="submission" date="2019-09" db="EMBL/GenBank/DDBJ databases">
        <title>Draft genome sequence of Ginsengibacter sp. BR5-29.</title>
        <authorList>
            <person name="Im W.-T."/>
        </authorList>
    </citation>
    <scope>NUCLEOTIDE SEQUENCE [LARGE SCALE GENOMIC DNA]</scope>
    <source>
        <strain evidence="1 2">BR5-29</strain>
    </source>
</reference>
<dbReference type="SFLD" id="SFLDG01135">
    <property type="entry name" value="C1.5.6:_HAD__Beta-PGM__Phospha"/>
    <property type="match status" value="1"/>
</dbReference>
<sequence>MSIKLVVFDIAGTTVADEGNINDVFRKAFSNVGIAEVEVADVDEVMGYRKKEAIEIIVEKYKPGYENDVEFIETIHRDFNNQMVLHYETYEGLVPLPYAERVFRELQNNKVKVALNTGFTRTITTPILKRLGWDAASFIDEVICSDEVSEGRPHPFMIEKLMQKLNISFADDVAKVGDTKVDIEEGRNAGCGIVVSVTTGAYTKDQLVKYQPDYIIDSLEFLPSLIL</sequence>
<dbReference type="SFLD" id="SFLDS00003">
    <property type="entry name" value="Haloacid_Dehalogenase"/>
    <property type="match status" value="1"/>
</dbReference>
<proteinExistence type="predicted"/>
<protein>
    <submittedName>
        <fullName evidence="1">HAD-IA family hydrolase</fullName>
    </submittedName>
</protein>
<dbReference type="Gene3D" id="1.10.150.240">
    <property type="entry name" value="Putative phosphatase, domain 2"/>
    <property type="match status" value="1"/>
</dbReference>
<gene>
    <name evidence="1" type="ORF">FW778_03510</name>
</gene>
<dbReference type="Pfam" id="PF13419">
    <property type="entry name" value="HAD_2"/>
    <property type="match status" value="1"/>
</dbReference>
<dbReference type="NCBIfam" id="TIGR01549">
    <property type="entry name" value="HAD-SF-IA-v1"/>
    <property type="match status" value="1"/>
</dbReference>
<name>A0A5J5IJ92_9BACT</name>
<comment type="caution">
    <text evidence="1">The sequence shown here is derived from an EMBL/GenBank/DDBJ whole genome shotgun (WGS) entry which is preliminary data.</text>
</comment>
<dbReference type="Gene3D" id="3.40.50.1000">
    <property type="entry name" value="HAD superfamily/HAD-like"/>
    <property type="match status" value="1"/>
</dbReference>
<organism evidence="1 2">
    <name type="scientific">Ginsengibacter hankyongi</name>
    <dbReference type="NCBI Taxonomy" id="2607284"/>
    <lineage>
        <taxon>Bacteria</taxon>
        <taxon>Pseudomonadati</taxon>
        <taxon>Bacteroidota</taxon>
        <taxon>Chitinophagia</taxon>
        <taxon>Chitinophagales</taxon>
        <taxon>Chitinophagaceae</taxon>
        <taxon>Ginsengibacter</taxon>
    </lineage>
</organism>
<evidence type="ECO:0000313" key="1">
    <source>
        <dbReference type="EMBL" id="KAA9041120.1"/>
    </source>
</evidence>
<dbReference type="PANTHER" id="PTHR43434:SF19">
    <property type="entry name" value="PHOSPHONOACETALDEHYDE HYDROLASE"/>
    <property type="match status" value="1"/>
</dbReference>
<dbReference type="PANTHER" id="PTHR43434">
    <property type="entry name" value="PHOSPHOGLYCOLATE PHOSPHATASE"/>
    <property type="match status" value="1"/>
</dbReference>
<dbReference type="GO" id="GO:0006281">
    <property type="term" value="P:DNA repair"/>
    <property type="evidence" value="ECO:0007669"/>
    <property type="project" value="TreeGrafter"/>
</dbReference>
<dbReference type="Proteomes" id="UP000326903">
    <property type="component" value="Unassembled WGS sequence"/>
</dbReference>
<dbReference type="InterPro" id="IPR036412">
    <property type="entry name" value="HAD-like_sf"/>
</dbReference>
<keyword evidence="1" id="KW-0378">Hydrolase</keyword>
<dbReference type="RefSeq" id="WP_150413209.1">
    <property type="nucleotide sequence ID" value="NZ_VYQF01000001.1"/>
</dbReference>
<dbReference type="SUPFAM" id="SSF56784">
    <property type="entry name" value="HAD-like"/>
    <property type="match status" value="1"/>
</dbReference>
<accession>A0A5J5IJ92</accession>
<dbReference type="AlphaFoldDB" id="A0A5J5IJ92"/>
<dbReference type="GO" id="GO:0005829">
    <property type="term" value="C:cytosol"/>
    <property type="evidence" value="ECO:0007669"/>
    <property type="project" value="TreeGrafter"/>
</dbReference>
<dbReference type="InterPro" id="IPR023198">
    <property type="entry name" value="PGP-like_dom2"/>
</dbReference>
<dbReference type="InterPro" id="IPR023214">
    <property type="entry name" value="HAD_sf"/>
</dbReference>
<dbReference type="EMBL" id="VYQF01000001">
    <property type="protein sequence ID" value="KAA9041120.1"/>
    <property type="molecule type" value="Genomic_DNA"/>
</dbReference>
<dbReference type="InterPro" id="IPR006439">
    <property type="entry name" value="HAD-SF_hydro_IA"/>
</dbReference>
<dbReference type="InterPro" id="IPR050155">
    <property type="entry name" value="HAD-like_hydrolase_sf"/>
</dbReference>
<dbReference type="SFLD" id="SFLDG01129">
    <property type="entry name" value="C1.5:_HAD__Beta-PGM__Phosphata"/>
    <property type="match status" value="1"/>
</dbReference>
<keyword evidence="2" id="KW-1185">Reference proteome</keyword>
<evidence type="ECO:0000313" key="2">
    <source>
        <dbReference type="Proteomes" id="UP000326903"/>
    </source>
</evidence>
<dbReference type="GO" id="GO:0008967">
    <property type="term" value="F:phosphoglycolate phosphatase activity"/>
    <property type="evidence" value="ECO:0007669"/>
    <property type="project" value="TreeGrafter"/>
</dbReference>
<dbReference type="InterPro" id="IPR041492">
    <property type="entry name" value="HAD_2"/>
</dbReference>